<evidence type="ECO:0000313" key="10">
    <source>
        <dbReference type="Proteomes" id="UP000018144"/>
    </source>
</evidence>
<accession>U4L386</accession>
<dbReference type="PANTHER" id="PTHR12486:SF4">
    <property type="entry name" value="APRATAXIN"/>
    <property type="match status" value="1"/>
</dbReference>
<keyword evidence="10" id="KW-1185">Reference proteome</keyword>
<dbReference type="PANTHER" id="PTHR12486">
    <property type="entry name" value="APRATAXIN-RELATED"/>
    <property type="match status" value="1"/>
</dbReference>
<dbReference type="GO" id="GO:0005634">
    <property type="term" value="C:nucleus"/>
    <property type="evidence" value="ECO:0007669"/>
    <property type="project" value="UniProtKB-SubCell"/>
</dbReference>
<dbReference type="GO" id="GO:0033699">
    <property type="term" value="F:DNA 5'-adenosine monophosphate hydrolase activity"/>
    <property type="evidence" value="ECO:0007669"/>
    <property type="project" value="TreeGrafter"/>
</dbReference>
<name>U4L386_PYROM</name>
<evidence type="ECO:0000256" key="5">
    <source>
        <dbReference type="ARBA" id="ARBA00023242"/>
    </source>
</evidence>
<dbReference type="AlphaFoldDB" id="U4L386"/>
<dbReference type="GO" id="GO:0003697">
    <property type="term" value="F:single-stranded DNA binding"/>
    <property type="evidence" value="ECO:0007669"/>
    <property type="project" value="TreeGrafter"/>
</dbReference>
<evidence type="ECO:0000259" key="8">
    <source>
        <dbReference type="PROSITE" id="PS51084"/>
    </source>
</evidence>
<dbReference type="OMA" id="IHDMFPK"/>
<dbReference type="GO" id="GO:0000012">
    <property type="term" value="P:single strand break repair"/>
    <property type="evidence" value="ECO:0007669"/>
    <property type="project" value="TreeGrafter"/>
</dbReference>
<evidence type="ECO:0000256" key="4">
    <source>
        <dbReference type="ARBA" id="ARBA00023125"/>
    </source>
</evidence>
<dbReference type="Pfam" id="PF11969">
    <property type="entry name" value="DcpS_C"/>
    <property type="match status" value="1"/>
</dbReference>
<comment type="subcellular location">
    <subcellularLocation>
        <location evidence="1">Nucleus</location>
    </subcellularLocation>
</comment>
<dbReference type="SUPFAM" id="SSF54197">
    <property type="entry name" value="HIT-like"/>
    <property type="match status" value="1"/>
</dbReference>
<dbReference type="eggNOG" id="KOG0562">
    <property type="taxonomic scope" value="Eukaryota"/>
</dbReference>
<dbReference type="GO" id="GO:1990165">
    <property type="term" value="F:single-strand break-containing DNA binding"/>
    <property type="evidence" value="ECO:0007669"/>
    <property type="project" value="TreeGrafter"/>
</dbReference>
<dbReference type="Gene3D" id="3.30.428.10">
    <property type="entry name" value="HIT-like"/>
    <property type="match status" value="1"/>
</dbReference>
<evidence type="ECO:0000256" key="7">
    <source>
        <dbReference type="SAM" id="MobiDB-lite"/>
    </source>
</evidence>
<gene>
    <name evidence="9" type="ORF">PCON_09581</name>
</gene>
<dbReference type="GO" id="GO:0003725">
    <property type="term" value="F:double-stranded RNA binding"/>
    <property type="evidence" value="ECO:0007669"/>
    <property type="project" value="TreeGrafter"/>
</dbReference>
<evidence type="ECO:0000256" key="1">
    <source>
        <dbReference type="ARBA" id="ARBA00004123"/>
    </source>
</evidence>
<dbReference type="Pfam" id="PF16278">
    <property type="entry name" value="zf-C2HE"/>
    <property type="match status" value="1"/>
</dbReference>
<evidence type="ECO:0000256" key="2">
    <source>
        <dbReference type="ARBA" id="ARBA00022723"/>
    </source>
</evidence>
<dbReference type="InterPro" id="IPR032566">
    <property type="entry name" value="Znf-C2HE"/>
</dbReference>
<feature type="region of interest" description="Disordered" evidence="7">
    <location>
        <begin position="219"/>
        <end position="247"/>
    </location>
</feature>
<dbReference type="STRING" id="1076935.U4L386"/>
<organism evidence="9 10">
    <name type="scientific">Pyronema omphalodes (strain CBS 100304)</name>
    <name type="common">Pyronema confluens</name>
    <dbReference type="NCBI Taxonomy" id="1076935"/>
    <lineage>
        <taxon>Eukaryota</taxon>
        <taxon>Fungi</taxon>
        <taxon>Dikarya</taxon>
        <taxon>Ascomycota</taxon>
        <taxon>Pezizomycotina</taxon>
        <taxon>Pezizomycetes</taxon>
        <taxon>Pezizales</taxon>
        <taxon>Pyronemataceae</taxon>
        <taxon>Pyronema</taxon>
    </lineage>
</organism>
<dbReference type="InterPro" id="IPR011146">
    <property type="entry name" value="HIT-like"/>
</dbReference>
<dbReference type="Proteomes" id="UP000018144">
    <property type="component" value="Unassembled WGS sequence"/>
</dbReference>
<dbReference type="OrthoDB" id="3512845at2759"/>
<protein>
    <submittedName>
        <fullName evidence="9">Similar to Aprataxin-like protein acc. no. O74859</fullName>
    </submittedName>
</protein>
<sequence>MSAPQPPTFTASQPAKKPRPNPRFKAPRDGLGPYISHPTSFPPTAVITHNENFVYIRDMYPKSIIHTLLLPRDQSKTKLHPFDAFSNLEFLRKTMYEAKKLKALVAEELKRLFGEQEGRDWEQEVKVGVHAAPSMNHLHVHVLSRDCVSERLKTVKHYNSFNTPFFIELDEFPLAEDDERRNPTRGALLKQELQCWRCGKSFKNQIKQLKEHLDEEFEEWKKTPKVSAAKEGKAKSVTTDEGGTATE</sequence>
<keyword evidence="2" id="KW-0479">Metal-binding</keyword>
<dbReference type="PROSITE" id="PS51084">
    <property type="entry name" value="HIT_2"/>
    <property type="match status" value="1"/>
</dbReference>
<keyword evidence="4" id="KW-0238">DNA-binding</keyword>
<feature type="compositionally biased region" description="Polar residues" evidence="7">
    <location>
        <begin position="236"/>
        <end position="247"/>
    </location>
</feature>
<evidence type="ECO:0000256" key="3">
    <source>
        <dbReference type="ARBA" id="ARBA00022833"/>
    </source>
</evidence>
<dbReference type="EMBL" id="HF935502">
    <property type="protein sequence ID" value="CCX09988.1"/>
    <property type="molecule type" value="Genomic_DNA"/>
</dbReference>
<dbReference type="GO" id="GO:0030983">
    <property type="term" value="F:mismatched DNA binding"/>
    <property type="evidence" value="ECO:0007669"/>
    <property type="project" value="TreeGrafter"/>
</dbReference>
<feature type="domain" description="HIT" evidence="8">
    <location>
        <begin position="33"/>
        <end position="153"/>
    </location>
</feature>
<evidence type="ECO:0000256" key="6">
    <source>
        <dbReference type="PROSITE-ProRule" id="PRU00464"/>
    </source>
</evidence>
<keyword evidence="5" id="KW-0539">Nucleus</keyword>
<dbReference type="InterPro" id="IPR036265">
    <property type="entry name" value="HIT-like_sf"/>
</dbReference>
<feature type="region of interest" description="Disordered" evidence="7">
    <location>
        <begin position="1"/>
        <end position="33"/>
    </location>
</feature>
<feature type="short sequence motif" description="Histidine triad motif" evidence="6">
    <location>
        <begin position="137"/>
        <end position="141"/>
    </location>
</feature>
<proteinExistence type="predicted"/>
<reference evidence="9 10" key="1">
    <citation type="journal article" date="2013" name="PLoS Genet.">
        <title>The genome and development-dependent transcriptomes of Pyronema confluens: a window into fungal evolution.</title>
        <authorList>
            <person name="Traeger S."/>
            <person name="Altegoer F."/>
            <person name="Freitag M."/>
            <person name="Gabaldon T."/>
            <person name="Kempken F."/>
            <person name="Kumar A."/>
            <person name="Marcet-Houben M."/>
            <person name="Poggeler S."/>
            <person name="Stajich J.E."/>
            <person name="Nowrousian M."/>
        </authorList>
    </citation>
    <scope>NUCLEOTIDE SEQUENCE [LARGE SCALE GENOMIC DNA]</scope>
    <source>
        <strain evidence="10">CBS 100304</strain>
        <tissue evidence="9">Vegetative mycelium</tissue>
    </source>
</reference>
<keyword evidence="3" id="KW-0862">Zinc</keyword>
<evidence type="ECO:0000313" key="9">
    <source>
        <dbReference type="EMBL" id="CCX09988.1"/>
    </source>
</evidence>
<dbReference type="GO" id="GO:0046872">
    <property type="term" value="F:metal ion binding"/>
    <property type="evidence" value="ECO:0007669"/>
    <property type="project" value="UniProtKB-KW"/>
</dbReference>